<dbReference type="Pfam" id="PF25917">
    <property type="entry name" value="BSH_RND"/>
    <property type="match status" value="1"/>
</dbReference>
<comment type="subcellular location">
    <subcellularLocation>
        <location evidence="1">Cell inner membrane</location>
        <topology evidence="1">Lipid-anchor</topology>
    </subcellularLocation>
</comment>
<evidence type="ECO:0000313" key="8">
    <source>
        <dbReference type="EMBL" id="MDX6847751.1"/>
    </source>
</evidence>
<evidence type="ECO:0000259" key="4">
    <source>
        <dbReference type="Pfam" id="PF25876"/>
    </source>
</evidence>
<dbReference type="InterPro" id="IPR058625">
    <property type="entry name" value="MdtA-like_BSH"/>
</dbReference>
<evidence type="ECO:0000259" key="5">
    <source>
        <dbReference type="Pfam" id="PF25917"/>
    </source>
</evidence>
<evidence type="ECO:0000256" key="3">
    <source>
        <dbReference type="SAM" id="Coils"/>
    </source>
</evidence>
<keyword evidence="3" id="KW-0175">Coiled coil</keyword>
<reference evidence="8 9" key="1">
    <citation type="submission" date="2023-11" db="EMBL/GenBank/DDBJ databases">
        <title>Gilvimarinus fulvus sp. nov., isolated from the surface of Kelp.</title>
        <authorList>
            <person name="Sun Y.Y."/>
            <person name="Gong Y."/>
            <person name="Du Z.J."/>
        </authorList>
    </citation>
    <scope>NUCLEOTIDE SEQUENCE [LARGE SCALE GENOMIC DNA]</scope>
    <source>
        <strain evidence="8 9">SDUM040013</strain>
    </source>
</reference>
<sequence length="374" mass="40238">MSVILMGCSKSPSDPVSAPPPAVGVYQVQEQPVGTYREFVGRSEAHRTVSLKARVEGELIERGFVEGALVREGQLLFAIDDAPYAAALLSAQAELERAESEVERTQGEYERGKQLAPDGYLSQQDLDQLKAAASQAKSALKAAQSALTSAQINLDYTRITAPFSGVIGKTRYNVGTIVGPASEPLAELSDSDPIYVNFQLEESAYISYLQQRQREGKADQAPPIDIGLRLPNNEKYAESGTLNFADTRIDAAMGAVNLRAEFPNTLGVIVPGLYVTLIVEGHQKENKAIIPQSAVQSGQDGYAVLVVNGEQRVEQRLVKLGRRIGPLWVVESGLQAGDQIVVDGLQKVRAGITINPILQQVDPVTGAMSPLDAE</sequence>
<dbReference type="Gene3D" id="2.40.50.100">
    <property type="match status" value="1"/>
</dbReference>
<dbReference type="Proteomes" id="UP001273505">
    <property type="component" value="Unassembled WGS sequence"/>
</dbReference>
<feature type="domain" description="Multidrug resistance protein MdtA-like C-terminal permuted SH3" evidence="7">
    <location>
        <begin position="289"/>
        <end position="347"/>
    </location>
</feature>
<comment type="caution">
    <text evidence="8">The sequence shown here is derived from an EMBL/GenBank/DDBJ whole genome shotgun (WGS) entry which is preliminary data.</text>
</comment>
<dbReference type="SUPFAM" id="SSF111369">
    <property type="entry name" value="HlyD-like secretion proteins"/>
    <property type="match status" value="1"/>
</dbReference>
<gene>
    <name evidence="8" type="ORF">SCD92_00175</name>
</gene>
<dbReference type="Gene3D" id="2.40.420.20">
    <property type="match status" value="1"/>
</dbReference>
<organism evidence="8 9">
    <name type="scientific">Gilvimarinus gilvus</name>
    <dbReference type="NCBI Taxonomy" id="3058038"/>
    <lineage>
        <taxon>Bacteria</taxon>
        <taxon>Pseudomonadati</taxon>
        <taxon>Pseudomonadota</taxon>
        <taxon>Gammaproteobacteria</taxon>
        <taxon>Cellvibrionales</taxon>
        <taxon>Cellvibrionaceae</taxon>
        <taxon>Gilvimarinus</taxon>
    </lineage>
</organism>
<accession>A0ABU4RU86</accession>
<dbReference type="EMBL" id="JAXAFO010000001">
    <property type="protein sequence ID" value="MDX6847751.1"/>
    <property type="molecule type" value="Genomic_DNA"/>
</dbReference>
<evidence type="ECO:0000256" key="2">
    <source>
        <dbReference type="ARBA" id="ARBA00009477"/>
    </source>
</evidence>
<dbReference type="InterPro" id="IPR058627">
    <property type="entry name" value="MdtA-like_C"/>
</dbReference>
<feature type="coiled-coil region" evidence="3">
    <location>
        <begin position="88"/>
        <end position="146"/>
    </location>
</feature>
<comment type="similarity">
    <text evidence="2">Belongs to the membrane fusion protein (MFP) (TC 8.A.1) family.</text>
</comment>
<evidence type="ECO:0000256" key="1">
    <source>
        <dbReference type="ARBA" id="ARBA00004519"/>
    </source>
</evidence>
<dbReference type="Pfam" id="PF25944">
    <property type="entry name" value="Beta-barrel_RND"/>
    <property type="match status" value="1"/>
</dbReference>
<dbReference type="PANTHER" id="PTHR30158">
    <property type="entry name" value="ACRA/E-RELATED COMPONENT OF DRUG EFFLUX TRANSPORTER"/>
    <property type="match status" value="1"/>
</dbReference>
<feature type="domain" description="Multidrug resistance protein MdtA-like alpha-helical hairpin" evidence="4">
    <location>
        <begin position="88"/>
        <end position="157"/>
    </location>
</feature>
<dbReference type="RefSeq" id="WP_302724355.1">
    <property type="nucleotide sequence ID" value="NZ_JAULRU010000797.1"/>
</dbReference>
<proteinExistence type="inferred from homology"/>
<dbReference type="Gene3D" id="2.40.30.170">
    <property type="match status" value="1"/>
</dbReference>
<evidence type="ECO:0000259" key="7">
    <source>
        <dbReference type="Pfam" id="PF25967"/>
    </source>
</evidence>
<dbReference type="NCBIfam" id="TIGR01730">
    <property type="entry name" value="RND_mfp"/>
    <property type="match status" value="1"/>
</dbReference>
<feature type="domain" description="Multidrug resistance protein MdtA-like beta-barrel" evidence="6">
    <location>
        <begin position="193"/>
        <end position="278"/>
    </location>
</feature>
<evidence type="ECO:0000313" key="9">
    <source>
        <dbReference type="Proteomes" id="UP001273505"/>
    </source>
</evidence>
<protein>
    <submittedName>
        <fullName evidence="8">Efflux RND transporter periplasmic adaptor subunit</fullName>
    </submittedName>
</protein>
<dbReference type="Pfam" id="PF25876">
    <property type="entry name" value="HH_MFP_RND"/>
    <property type="match status" value="1"/>
</dbReference>
<keyword evidence="9" id="KW-1185">Reference proteome</keyword>
<name>A0ABU4RU86_9GAMM</name>
<dbReference type="Gene3D" id="1.10.287.470">
    <property type="entry name" value="Helix hairpin bin"/>
    <property type="match status" value="1"/>
</dbReference>
<dbReference type="Pfam" id="PF25967">
    <property type="entry name" value="RND-MFP_C"/>
    <property type="match status" value="1"/>
</dbReference>
<dbReference type="InterPro" id="IPR058624">
    <property type="entry name" value="MdtA-like_HH"/>
</dbReference>
<dbReference type="InterPro" id="IPR058626">
    <property type="entry name" value="MdtA-like_b-barrel"/>
</dbReference>
<dbReference type="InterPro" id="IPR006143">
    <property type="entry name" value="RND_pump_MFP"/>
</dbReference>
<feature type="domain" description="Multidrug resistance protein MdtA-like barrel-sandwich hybrid" evidence="5">
    <location>
        <begin position="47"/>
        <end position="179"/>
    </location>
</feature>
<evidence type="ECO:0000259" key="6">
    <source>
        <dbReference type="Pfam" id="PF25944"/>
    </source>
</evidence>